<keyword evidence="3" id="KW-1185">Reference proteome</keyword>
<accession>A0A059XM25</accession>
<keyword evidence="1" id="KW-0812">Transmembrane</keyword>
<reference evidence="2 3" key="1">
    <citation type="journal article" date="2014" name="Genome Announc.">
        <title>Complete Genome Sequence of the Bovine Mastitis Pathogen Mycoplasma californicum Strain ST-6T (ATCC 33461T).</title>
        <authorList>
            <person name="Calcutt M.J."/>
            <person name="Foecking M.F."/>
            <person name="Fox L.K."/>
        </authorList>
    </citation>
    <scope>NUCLEOTIDE SEQUENCE [LARGE SCALE GENOMIC DNA]</scope>
    <source>
        <strain evidence="2 3">ST-6</strain>
    </source>
</reference>
<dbReference type="AlphaFoldDB" id="A0A059XM25"/>
<evidence type="ECO:0000256" key="1">
    <source>
        <dbReference type="SAM" id="Phobius"/>
    </source>
</evidence>
<dbReference type="Proteomes" id="UP000027088">
    <property type="component" value="Chromosome"/>
</dbReference>
<feature type="transmembrane region" description="Helical" evidence="1">
    <location>
        <begin position="6"/>
        <end position="23"/>
    </location>
</feature>
<dbReference type="KEGG" id="mcr:MCFN_02210"/>
<name>A0A059XM25_9BACT</name>
<proteinExistence type="predicted"/>
<dbReference type="eggNOG" id="ENOG5032EWJ">
    <property type="taxonomic scope" value="Bacteria"/>
</dbReference>
<dbReference type="NCBIfam" id="NF045939">
    <property type="entry name" value="MHJ_0274_fam"/>
    <property type="match status" value="1"/>
</dbReference>
<sequence>MIMWIIFGVVVVLLIGFIVFSAIKDRIAKKKRRMQEIAFKALAQERKEATVIMLQLLVVKNQEVLDSFEPSIGSFKMSQVVDTARDFLLQYQQEKEFKDYVSTYTGNKTLMKHYAILRDRRSTLWKNEKNSLKFIEDEYFLIDQDNKKDLITEVKEEIEEFYNNAFNKKS</sequence>
<organism evidence="2 3">
    <name type="scientific">Mycoplasmopsis californica</name>
    <dbReference type="NCBI Taxonomy" id="2113"/>
    <lineage>
        <taxon>Bacteria</taxon>
        <taxon>Bacillati</taxon>
        <taxon>Mycoplasmatota</taxon>
        <taxon>Mycoplasmoidales</taxon>
        <taxon>Metamycoplasmataceae</taxon>
        <taxon>Mycoplasmopsis</taxon>
    </lineage>
</organism>
<gene>
    <name evidence="2" type="ORF">MCFN_02210</name>
</gene>
<evidence type="ECO:0000313" key="3">
    <source>
        <dbReference type="Proteomes" id="UP000027088"/>
    </source>
</evidence>
<dbReference type="EMBL" id="CP007521">
    <property type="protein sequence ID" value="AIA29579.1"/>
    <property type="molecule type" value="Genomic_DNA"/>
</dbReference>
<evidence type="ECO:0000313" key="2">
    <source>
        <dbReference type="EMBL" id="AIA29579.1"/>
    </source>
</evidence>
<dbReference type="RefSeq" id="WP_038561868.1">
    <property type="nucleotide sequence ID" value="NZ_CP007521.1"/>
</dbReference>
<protein>
    <submittedName>
        <fullName evidence="2">Uncharacterized protein</fullName>
    </submittedName>
</protein>
<keyword evidence="1" id="KW-1133">Transmembrane helix</keyword>
<keyword evidence="1" id="KW-0472">Membrane</keyword>